<evidence type="ECO:0000313" key="1">
    <source>
        <dbReference type="EMBL" id="SVB66979.1"/>
    </source>
</evidence>
<dbReference type="EMBL" id="UINC01052076">
    <property type="protein sequence ID" value="SVB66979.1"/>
    <property type="molecule type" value="Genomic_DNA"/>
</dbReference>
<accession>A0A382FWG7</accession>
<dbReference type="InterPro" id="IPR011990">
    <property type="entry name" value="TPR-like_helical_dom_sf"/>
</dbReference>
<proteinExistence type="predicted"/>
<dbReference type="InterPro" id="IPR019734">
    <property type="entry name" value="TPR_rpt"/>
</dbReference>
<organism evidence="1">
    <name type="scientific">marine metagenome</name>
    <dbReference type="NCBI Taxonomy" id="408172"/>
    <lineage>
        <taxon>unclassified sequences</taxon>
        <taxon>metagenomes</taxon>
        <taxon>ecological metagenomes</taxon>
    </lineage>
</organism>
<dbReference type="SUPFAM" id="SSF48452">
    <property type="entry name" value="TPR-like"/>
    <property type="match status" value="1"/>
</dbReference>
<gene>
    <name evidence="1" type="ORF">METZ01_LOCUS219833</name>
</gene>
<dbReference type="Gene3D" id="1.25.40.10">
    <property type="entry name" value="Tetratricopeptide repeat domain"/>
    <property type="match status" value="1"/>
</dbReference>
<protein>
    <submittedName>
        <fullName evidence="1">Uncharacterized protein</fullName>
    </submittedName>
</protein>
<dbReference type="PROSITE" id="PS50005">
    <property type="entry name" value="TPR"/>
    <property type="match status" value="1"/>
</dbReference>
<dbReference type="AlphaFoldDB" id="A0A382FWG7"/>
<name>A0A382FWG7_9ZZZZ</name>
<reference evidence="1" key="1">
    <citation type="submission" date="2018-05" db="EMBL/GenBank/DDBJ databases">
        <authorList>
            <person name="Lanie J.A."/>
            <person name="Ng W.-L."/>
            <person name="Kazmierczak K.M."/>
            <person name="Andrzejewski T.M."/>
            <person name="Davidsen T.M."/>
            <person name="Wayne K.J."/>
            <person name="Tettelin H."/>
            <person name="Glass J.I."/>
            <person name="Rusch D."/>
            <person name="Podicherti R."/>
            <person name="Tsui H.-C.T."/>
            <person name="Winkler M.E."/>
        </authorList>
    </citation>
    <scope>NUCLEOTIDE SEQUENCE</scope>
</reference>
<dbReference type="SMART" id="SM00028">
    <property type="entry name" value="TPR"/>
    <property type="match status" value="1"/>
</dbReference>
<sequence length="355" mass="40245">MKINYRSTISIIFMASSLNSAQEQYISPEDVKVEWKNHTSFQRQELVNFATFLYNEGFYERALLSYFQYLYRYPKDKLEMAAYFQIGKCYENMRNWDLAINYYNRIIDASPSGSVNAKAAQYQLHYIALANEDYIAVLDSTEGTKDPYELVFRAYAHFETLEWTESQQAFKAAEALFDYDHYSKQIRPFYKAIKTAENAPLKEKTPALLSSLAPGGGFIYLNQKENAMGAMGTSILLYAAMLTSTTITQKGGLPIVGNRQKMVPMAGDIILNNGVFQSSPGYPLPNSLSLDSKSGSALIPPALIALGLYAGSMWKSVHDIDESNRKLVQRYAGRVTDKLPIERFMDYETPDFIIK</sequence>